<evidence type="ECO:0000313" key="5">
    <source>
        <dbReference type="Proteomes" id="UP000479114"/>
    </source>
</evidence>
<keyword evidence="3" id="KW-0812">Transmembrane</keyword>
<dbReference type="RefSeq" id="WP_162643196.1">
    <property type="nucleotide sequence ID" value="NZ_CP048286.1"/>
</dbReference>
<gene>
    <name evidence="4" type="ORF">GZH47_22135</name>
</gene>
<keyword evidence="3" id="KW-0472">Membrane</keyword>
<feature type="transmembrane region" description="Helical" evidence="3">
    <location>
        <begin position="32"/>
        <end position="51"/>
    </location>
</feature>
<name>A0A6C0P429_9BACL</name>
<feature type="coiled-coil region" evidence="1">
    <location>
        <begin position="171"/>
        <end position="204"/>
    </location>
</feature>
<organism evidence="4 5">
    <name type="scientific">Paenibacillus rhizovicinus</name>
    <dbReference type="NCBI Taxonomy" id="2704463"/>
    <lineage>
        <taxon>Bacteria</taxon>
        <taxon>Bacillati</taxon>
        <taxon>Bacillota</taxon>
        <taxon>Bacilli</taxon>
        <taxon>Bacillales</taxon>
        <taxon>Paenibacillaceae</taxon>
        <taxon>Paenibacillus</taxon>
    </lineage>
</organism>
<feature type="compositionally biased region" description="Acidic residues" evidence="2">
    <location>
        <begin position="496"/>
        <end position="509"/>
    </location>
</feature>
<proteinExistence type="predicted"/>
<evidence type="ECO:0000256" key="3">
    <source>
        <dbReference type="SAM" id="Phobius"/>
    </source>
</evidence>
<dbReference type="KEGG" id="prz:GZH47_22135"/>
<accession>A0A6C0P429</accession>
<evidence type="ECO:0000256" key="2">
    <source>
        <dbReference type="SAM" id="MobiDB-lite"/>
    </source>
</evidence>
<evidence type="ECO:0000313" key="4">
    <source>
        <dbReference type="EMBL" id="QHW33217.1"/>
    </source>
</evidence>
<keyword evidence="5" id="KW-1185">Reference proteome</keyword>
<feature type="region of interest" description="Disordered" evidence="2">
    <location>
        <begin position="488"/>
        <end position="511"/>
    </location>
</feature>
<keyword evidence="1" id="KW-0175">Coiled coil</keyword>
<protein>
    <submittedName>
        <fullName evidence="4">Uncharacterized protein</fullName>
    </submittedName>
</protein>
<evidence type="ECO:0000256" key="1">
    <source>
        <dbReference type="SAM" id="Coils"/>
    </source>
</evidence>
<sequence length="744" mass="81283">MIGGRRNGRIAAWRRIRRRPGFSIWRREDGAVSIYLIVSTAAMLLFTSLLIDYARIAAFNRQTELAAQSGIRSALSAYDEALYERYGLFGAGGTDRNELFAQAADNNWPDQEENGFQLLRIKREASHVDTQEVLGNQKVFTRQVLEEMKYKAPIDFTMEIASRFVPMGSAMKEATATISVLEDVRKLYEEREQHLKRVMELQQESASNVSRLEDELGSASGIVSGYGSYESWRQADASLDEEEEPVHTSEIAAYVSQSQSEAASVKRAADAGLESRRGDTQEALAELQTAEQINAAIASAVERMRESQASSGFDHLADADIAGSESSSMTTEELFQYGETRESAEELVLESGWFTAYRTELNEQLTLYGQIASVSSSFQSAVLSAVSSTGGGGALNAAWSNVNNAVNTYSARYLNPGTVIQARQDDFQRRHAHDGERKSKEAAAKSKWSEVKALLGGMTSAPGQEELKRDFDEVKKLADDNLQFNEAATETKASEDESQSTDNPGDEAESAMTSMGSMFGGMADLLAGIRDPLYVNEYVSHRFRSFDPKKLQGIFTGGDQASFSEALALQNQEIEYILYGFQEPAANIAAAAGEVFAARLAIRTMEGFIECRALGHPLLVLAAAVLYGLEKAVADMVTLTNTGKVQLSKYVPVDLTYADYLRVFLILHGSGAQARTARIIAVIEHNTGADLAQAATGLSGEMTSSVNLWFVPGLMKIFTAADILSGKVNDGRYERTQSIGTSYG</sequence>
<dbReference type="Proteomes" id="UP000479114">
    <property type="component" value="Chromosome"/>
</dbReference>
<keyword evidence="3" id="KW-1133">Transmembrane helix</keyword>
<dbReference type="AlphaFoldDB" id="A0A6C0P429"/>
<dbReference type="EMBL" id="CP048286">
    <property type="protein sequence ID" value="QHW33217.1"/>
    <property type="molecule type" value="Genomic_DNA"/>
</dbReference>
<reference evidence="4 5" key="1">
    <citation type="submission" date="2020-02" db="EMBL/GenBank/DDBJ databases">
        <title>Paenibacillus sp. nov., isolated from rhizosphere soil of tomato.</title>
        <authorList>
            <person name="Weon H.-Y."/>
            <person name="Lee S.A."/>
        </authorList>
    </citation>
    <scope>NUCLEOTIDE SEQUENCE [LARGE SCALE GENOMIC DNA]</scope>
    <source>
        <strain evidence="4 5">14171R-81</strain>
    </source>
</reference>